<dbReference type="SUPFAM" id="SSF55424">
    <property type="entry name" value="FAD/NAD-linked reductases, dimerisation (C-terminal) domain"/>
    <property type="match status" value="1"/>
</dbReference>
<dbReference type="Gene3D" id="3.30.390.30">
    <property type="match status" value="1"/>
</dbReference>
<dbReference type="STRING" id="1206085.SAMN05443575_3157"/>
<dbReference type="InterPro" id="IPR050446">
    <property type="entry name" value="FAD-oxidoreductase/Apoptosis"/>
</dbReference>
<dbReference type="Proteomes" id="UP000186132">
    <property type="component" value="Unassembled WGS sequence"/>
</dbReference>
<evidence type="ECO:0000313" key="7">
    <source>
        <dbReference type="EMBL" id="SHH03798.1"/>
    </source>
</evidence>
<proteinExistence type="predicted"/>
<evidence type="ECO:0000259" key="6">
    <source>
        <dbReference type="Pfam" id="PF14759"/>
    </source>
</evidence>
<feature type="domain" description="FAD/NAD(P)-binding" evidence="5">
    <location>
        <begin position="1"/>
        <end position="294"/>
    </location>
</feature>
<dbReference type="PRINTS" id="PR00469">
    <property type="entry name" value="PNDRDTASEII"/>
</dbReference>
<keyword evidence="4" id="KW-0560">Oxidoreductase</keyword>
<organism evidence="7 8">
    <name type="scientific">Jatrophihabitans endophyticus</name>
    <dbReference type="NCBI Taxonomy" id="1206085"/>
    <lineage>
        <taxon>Bacteria</taxon>
        <taxon>Bacillati</taxon>
        <taxon>Actinomycetota</taxon>
        <taxon>Actinomycetes</taxon>
        <taxon>Jatrophihabitantales</taxon>
        <taxon>Jatrophihabitantaceae</taxon>
        <taxon>Jatrophihabitans</taxon>
    </lineage>
</organism>
<dbReference type="EMBL" id="FQVU01000004">
    <property type="protein sequence ID" value="SHH03798.1"/>
    <property type="molecule type" value="Genomic_DNA"/>
</dbReference>
<dbReference type="Pfam" id="PF07992">
    <property type="entry name" value="Pyr_redox_2"/>
    <property type="match status" value="1"/>
</dbReference>
<dbReference type="PRINTS" id="PR00368">
    <property type="entry name" value="FADPNR"/>
</dbReference>
<evidence type="ECO:0000256" key="3">
    <source>
        <dbReference type="ARBA" id="ARBA00022827"/>
    </source>
</evidence>
<dbReference type="PANTHER" id="PTHR43557">
    <property type="entry name" value="APOPTOSIS-INDUCING FACTOR 1"/>
    <property type="match status" value="1"/>
</dbReference>
<feature type="domain" description="Reductase C-terminal" evidence="6">
    <location>
        <begin position="314"/>
        <end position="382"/>
    </location>
</feature>
<dbReference type="InterPro" id="IPR036188">
    <property type="entry name" value="FAD/NAD-bd_sf"/>
</dbReference>
<keyword evidence="3" id="KW-0274">FAD</keyword>
<dbReference type="GO" id="GO:0016651">
    <property type="term" value="F:oxidoreductase activity, acting on NAD(P)H"/>
    <property type="evidence" value="ECO:0007669"/>
    <property type="project" value="TreeGrafter"/>
</dbReference>
<evidence type="ECO:0000259" key="5">
    <source>
        <dbReference type="Pfam" id="PF07992"/>
    </source>
</evidence>
<dbReference type="InterPro" id="IPR016156">
    <property type="entry name" value="FAD/NAD-linked_Rdtase_dimer_sf"/>
</dbReference>
<comment type="cofactor">
    <cofactor evidence="1">
        <name>FAD</name>
        <dbReference type="ChEBI" id="CHEBI:57692"/>
    </cofactor>
</comment>
<keyword evidence="8" id="KW-1185">Reference proteome</keyword>
<evidence type="ECO:0000256" key="2">
    <source>
        <dbReference type="ARBA" id="ARBA00022630"/>
    </source>
</evidence>
<dbReference type="Gene3D" id="3.50.50.60">
    <property type="entry name" value="FAD/NAD(P)-binding domain"/>
    <property type="match status" value="2"/>
</dbReference>
<accession>A0A1M5PPX0</accession>
<dbReference type="InterPro" id="IPR023753">
    <property type="entry name" value="FAD/NAD-binding_dom"/>
</dbReference>
<dbReference type="AlphaFoldDB" id="A0A1M5PPX0"/>
<dbReference type="InterPro" id="IPR028202">
    <property type="entry name" value="Reductase_C"/>
</dbReference>
<protein>
    <submittedName>
        <fullName evidence="7">Reductase C-terminal</fullName>
    </submittedName>
</protein>
<dbReference type="Pfam" id="PF14759">
    <property type="entry name" value="Reductase_C"/>
    <property type="match status" value="1"/>
</dbReference>
<evidence type="ECO:0000313" key="8">
    <source>
        <dbReference type="Proteomes" id="UP000186132"/>
    </source>
</evidence>
<dbReference type="SUPFAM" id="SSF51905">
    <property type="entry name" value="FAD/NAD(P)-binding domain"/>
    <property type="match status" value="2"/>
</dbReference>
<dbReference type="PANTHER" id="PTHR43557:SF2">
    <property type="entry name" value="RIESKE DOMAIN-CONTAINING PROTEIN-RELATED"/>
    <property type="match status" value="1"/>
</dbReference>
<gene>
    <name evidence="7" type="ORF">SAMN05443575_3157</name>
</gene>
<dbReference type="RefSeq" id="WP_073391365.1">
    <property type="nucleotide sequence ID" value="NZ_FQVU01000004.1"/>
</dbReference>
<evidence type="ECO:0000256" key="1">
    <source>
        <dbReference type="ARBA" id="ARBA00001974"/>
    </source>
</evidence>
<reference evidence="7 8" key="1">
    <citation type="submission" date="2016-11" db="EMBL/GenBank/DDBJ databases">
        <authorList>
            <person name="Jaros S."/>
            <person name="Januszkiewicz K."/>
            <person name="Wedrychowicz H."/>
        </authorList>
    </citation>
    <scope>NUCLEOTIDE SEQUENCE [LARGE SCALE GENOMIC DNA]</scope>
    <source>
        <strain evidence="7 8">DSM 45627</strain>
    </source>
</reference>
<sequence>MSVVVIGAGLGGLRTAEALRRHGCPDPITMVGAESHAPYDRPPLTKAVLRGTVDDTTLPADLAELGVDLRTGRRATGLDTARRRVRLDDGTELGYESLVLATGAVPRTLPAFAGLDGVHVVRTIDDALRLRTAVERSRRLVVVGGGFVGCEVAASARLLGAEVDLVEVLPAPLARVLGPIGSQLVTDLLVEQGVHVRGNTGVAEVTGDGAVAGLRLQDGTELATTEVVLGLGVVPDLDWLAGSGVETGDGIVCDAVGRTTAPDVWAVGDAAAWHHPLAGRRVRLEHWTNVVDQAAVVGRAVATGEADEPADVPYFWSDVFDTKIQALGFVDPADDVHVASPGGRTVLVYSRSGRLTALVGFSAARHVMRLRSAVADRAPVEEVLALLAA</sequence>
<dbReference type="OrthoDB" id="3568330at2"/>
<evidence type="ECO:0000256" key="4">
    <source>
        <dbReference type="ARBA" id="ARBA00023002"/>
    </source>
</evidence>
<keyword evidence="2" id="KW-0285">Flavoprotein</keyword>
<dbReference type="GO" id="GO:0005737">
    <property type="term" value="C:cytoplasm"/>
    <property type="evidence" value="ECO:0007669"/>
    <property type="project" value="TreeGrafter"/>
</dbReference>
<name>A0A1M5PPX0_9ACTN</name>